<evidence type="ECO:0000256" key="2">
    <source>
        <dbReference type="ARBA" id="ARBA00006706"/>
    </source>
</evidence>
<dbReference type="PROSITE" id="PS00444">
    <property type="entry name" value="POLYPRENYL_SYNTHASE_2"/>
    <property type="match status" value="1"/>
</dbReference>
<dbReference type="KEGG" id="cpor:BED41_07760"/>
<protein>
    <submittedName>
        <fullName evidence="8">Geranyl transferase</fullName>
    </submittedName>
</protein>
<comment type="similarity">
    <text evidence="2 7">Belongs to the FPP/GGPP synthase family.</text>
</comment>
<evidence type="ECO:0000313" key="8">
    <source>
        <dbReference type="EMBL" id="ANZ44980.1"/>
    </source>
</evidence>
<dbReference type="GO" id="GO:0005737">
    <property type="term" value="C:cytoplasm"/>
    <property type="evidence" value="ECO:0007669"/>
    <property type="project" value="UniProtKB-ARBA"/>
</dbReference>
<comment type="cofactor">
    <cofactor evidence="1">
        <name>Mg(2+)</name>
        <dbReference type="ChEBI" id="CHEBI:18420"/>
    </cofactor>
</comment>
<dbReference type="PROSITE" id="PS00723">
    <property type="entry name" value="POLYPRENYL_SYNTHASE_1"/>
    <property type="match status" value="1"/>
</dbReference>
<evidence type="ECO:0000313" key="9">
    <source>
        <dbReference type="Proteomes" id="UP000093044"/>
    </source>
</evidence>
<keyword evidence="4" id="KW-0479">Metal-binding</keyword>
<dbReference type="GO" id="GO:0016114">
    <property type="term" value="P:terpenoid biosynthetic process"/>
    <property type="evidence" value="ECO:0007669"/>
    <property type="project" value="UniProtKB-ARBA"/>
</dbReference>
<dbReference type="GO" id="GO:0046872">
    <property type="term" value="F:metal ion binding"/>
    <property type="evidence" value="ECO:0007669"/>
    <property type="project" value="UniProtKB-KW"/>
</dbReference>
<dbReference type="STRING" id="1197717.BED41_07760"/>
<dbReference type="SFLD" id="SFLDG01017">
    <property type="entry name" value="Polyprenyl_Transferase_Like"/>
    <property type="match status" value="1"/>
</dbReference>
<evidence type="ECO:0000256" key="4">
    <source>
        <dbReference type="ARBA" id="ARBA00022723"/>
    </source>
</evidence>
<dbReference type="NCBIfam" id="NF045485">
    <property type="entry name" value="FPPsyn"/>
    <property type="match status" value="1"/>
</dbReference>
<dbReference type="InterPro" id="IPR033749">
    <property type="entry name" value="Polyprenyl_synt_CS"/>
</dbReference>
<sequence>MNEAQLRAVKAEFAAGGTLIESYIRETAGLRAEKVPPKLFESMEYSLEAGGKRLRPILCLAAAQRCGVEAKYALPMALGLEMLHTATLIHDDLPCMDDDDMRRGKPSNHALFGETLAVLAGDALLAQSLEFPLAQLKGIPAQNLLRAMRIFSRAIGPAGVCGGQVLDMFTEGTENDPHYVRRIAALKTGALIEAAVLAGAALGCGDEAVLERYGEYARHLGSAFQIVDDILDVTSTAEELGKTPGKDEEQGKLTHVTVYGMEAAREMAEKESAAAKEALAGLLAADDFLMLLPDYLVHRSY</sequence>
<dbReference type="InterPro" id="IPR053378">
    <property type="entry name" value="Prenyl_diphosphate_synthase"/>
</dbReference>
<keyword evidence="9" id="KW-1185">Reference proteome</keyword>
<dbReference type="GO" id="GO:0004659">
    <property type="term" value="F:prenyltransferase activity"/>
    <property type="evidence" value="ECO:0007669"/>
    <property type="project" value="InterPro"/>
</dbReference>
<name>A0A1B2I4T7_9BACT</name>
<gene>
    <name evidence="8" type="ORF">BED41_07760</name>
</gene>
<dbReference type="FunFam" id="1.10.600.10:FF:000001">
    <property type="entry name" value="Geranylgeranyl diphosphate synthase"/>
    <property type="match status" value="1"/>
</dbReference>
<dbReference type="AlphaFoldDB" id="A0A1B2I4T7"/>
<dbReference type="CDD" id="cd00685">
    <property type="entry name" value="Trans_IPPS_HT"/>
    <property type="match status" value="1"/>
</dbReference>
<dbReference type="EMBL" id="CP016757">
    <property type="protein sequence ID" value="ANZ44980.1"/>
    <property type="molecule type" value="Genomic_DNA"/>
</dbReference>
<evidence type="ECO:0000256" key="3">
    <source>
        <dbReference type="ARBA" id="ARBA00022679"/>
    </source>
</evidence>
<keyword evidence="6" id="KW-0414">Isoprene biosynthesis</keyword>
<dbReference type="Pfam" id="PF00348">
    <property type="entry name" value="polyprenyl_synt"/>
    <property type="match status" value="1"/>
</dbReference>
<accession>A0A1B2I4T7</accession>
<evidence type="ECO:0000256" key="5">
    <source>
        <dbReference type="ARBA" id="ARBA00022842"/>
    </source>
</evidence>
<evidence type="ECO:0000256" key="6">
    <source>
        <dbReference type="ARBA" id="ARBA00023229"/>
    </source>
</evidence>
<dbReference type="RefSeq" id="WP_066744614.1">
    <property type="nucleotide sequence ID" value="NZ_CP016757.1"/>
</dbReference>
<keyword evidence="3 7" id="KW-0808">Transferase</keyword>
<dbReference type="SUPFAM" id="SSF48576">
    <property type="entry name" value="Terpenoid synthases"/>
    <property type="match status" value="1"/>
</dbReference>
<dbReference type="InterPro" id="IPR008949">
    <property type="entry name" value="Isoprenoid_synthase_dom_sf"/>
</dbReference>
<dbReference type="OrthoDB" id="9805316at2"/>
<dbReference type="InterPro" id="IPR000092">
    <property type="entry name" value="Polyprenyl_synt"/>
</dbReference>
<organism evidence="8 9">
    <name type="scientific">Cloacibacillus porcorum</name>
    <dbReference type="NCBI Taxonomy" id="1197717"/>
    <lineage>
        <taxon>Bacteria</taxon>
        <taxon>Thermotogati</taxon>
        <taxon>Synergistota</taxon>
        <taxon>Synergistia</taxon>
        <taxon>Synergistales</taxon>
        <taxon>Synergistaceae</taxon>
        <taxon>Cloacibacillus</taxon>
    </lineage>
</organism>
<dbReference type="GeneID" id="83057746"/>
<dbReference type="Gene3D" id="1.10.600.10">
    <property type="entry name" value="Farnesyl Diphosphate Synthase"/>
    <property type="match status" value="1"/>
</dbReference>
<evidence type="ECO:0000256" key="1">
    <source>
        <dbReference type="ARBA" id="ARBA00001946"/>
    </source>
</evidence>
<dbReference type="SFLD" id="SFLDS00005">
    <property type="entry name" value="Isoprenoid_Synthase_Type_I"/>
    <property type="match status" value="1"/>
</dbReference>
<dbReference type="PANTHER" id="PTHR43281">
    <property type="entry name" value="FARNESYL DIPHOSPHATE SYNTHASE"/>
    <property type="match status" value="1"/>
</dbReference>
<dbReference type="Proteomes" id="UP000093044">
    <property type="component" value="Chromosome"/>
</dbReference>
<reference evidence="8" key="1">
    <citation type="submission" date="2016-08" db="EMBL/GenBank/DDBJ databases">
        <title>Complete genome of Cloacibacillus porcorum.</title>
        <authorList>
            <person name="Looft T."/>
            <person name="Bayles D.O."/>
            <person name="Alt D.P."/>
        </authorList>
    </citation>
    <scope>NUCLEOTIDE SEQUENCE [LARGE SCALE GENOMIC DNA]</scope>
    <source>
        <strain evidence="8">CL-84</strain>
    </source>
</reference>
<dbReference type="PANTHER" id="PTHR43281:SF1">
    <property type="entry name" value="FARNESYL DIPHOSPHATE SYNTHASE"/>
    <property type="match status" value="1"/>
</dbReference>
<evidence type="ECO:0000256" key="7">
    <source>
        <dbReference type="RuleBase" id="RU004466"/>
    </source>
</evidence>
<keyword evidence="5" id="KW-0460">Magnesium</keyword>
<proteinExistence type="inferred from homology"/>